<evidence type="ECO:0000313" key="3">
    <source>
        <dbReference type="Proteomes" id="UP000266258"/>
    </source>
</evidence>
<accession>A0A3A1Y8D6</accession>
<evidence type="ECO:0000313" key="2">
    <source>
        <dbReference type="EMBL" id="RIY33479.1"/>
    </source>
</evidence>
<name>A0A3A1Y8D6_9GAMM</name>
<feature type="signal peptide" evidence="1">
    <location>
        <begin position="1"/>
        <end position="20"/>
    </location>
</feature>
<feature type="chain" id="PRO_5017380616" evidence="1">
    <location>
        <begin position="21"/>
        <end position="215"/>
    </location>
</feature>
<proteinExistence type="predicted"/>
<dbReference type="RefSeq" id="WP_119496564.1">
    <property type="nucleotide sequence ID" value="NZ_NRJH01000014.1"/>
</dbReference>
<reference evidence="2 3" key="1">
    <citation type="submission" date="2017-08" db="EMBL/GenBank/DDBJ databases">
        <title>Reclassification of Bisgaard taxon 37 and 44.</title>
        <authorList>
            <person name="Christensen H."/>
        </authorList>
    </citation>
    <scope>NUCLEOTIDE SEQUENCE [LARGE SCALE GENOMIC DNA]</scope>
    <source>
        <strain evidence="2 3">B96_4</strain>
    </source>
</reference>
<dbReference type="OrthoDB" id="5692138at2"/>
<keyword evidence="1" id="KW-0732">Signal</keyword>
<comment type="caution">
    <text evidence="2">The sequence shown here is derived from an EMBL/GenBank/DDBJ whole genome shotgun (WGS) entry which is preliminary data.</text>
</comment>
<keyword evidence="3" id="KW-1185">Reference proteome</keyword>
<gene>
    <name evidence="2" type="ORF">CJP74_01775</name>
</gene>
<protein>
    <submittedName>
        <fullName evidence="2">Uncharacterized protein</fullName>
    </submittedName>
</protein>
<organism evidence="2 3">
    <name type="scientific">Psittacicella melopsittaci</name>
    <dbReference type="NCBI Taxonomy" id="2028576"/>
    <lineage>
        <taxon>Bacteria</taxon>
        <taxon>Pseudomonadati</taxon>
        <taxon>Pseudomonadota</taxon>
        <taxon>Gammaproteobacteria</taxon>
        <taxon>Pasteurellales</taxon>
        <taxon>Psittacicellaceae</taxon>
        <taxon>Psittacicella</taxon>
    </lineage>
</organism>
<evidence type="ECO:0000256" key="1">
    <source>
        <dbReference type="SAM" id="SignalP"/>
    </source>
</evidence>
<dbReference type="Proteomes" id="UP000266258">
    <property type="component" value="Unassembled WGS sequence"/>
</dbReference>
<dbReference type="AlphaFoldDB" id="A0A3A1Y8D6"/>
<dbReference type="EMBL" id="NRJH01000014">
    <property type="protein sequence ID" value="RIY33479.1"/>
    <property type="molecule type" value="Genomic_DNA"/>
</dbReference>
<sequence>MFVKPLFTFILALASLGAISSEYKHYSNTQLQQEYNRLYNQNATAVRELATTIRELRQEAVGEEIGAHQFIVYFSALVFADINKNYSINNYTYRQDPRVLSFVNLTDVCYQLTVRNNNVAPNSACEATNVLYMVAKYNRQTLQSMALAGVVFMAVLQQENNMPLTQKQRALINLSKNPDAYNYGFKPYLPESGDYLDNQTLYDFYTTFNVRLVRD</sequence>